<keyword evidence="2" id="KW-1185">Reference proteome</keyword>
<accession>A0AAQ3SF42</accession>
<dbReference type="Proteomes" id="UP001341281">
    <property type="component" value="Chromosome 01"/>
</dbReference>
<dbReference type="PANTHER" id="PTHR15503">
    <property type="entry name" value="LDOC1 RELATED"/>
    <property type="match status" value="1"/>
</dbReference>
<dbReference type="InterPro" id="IPR043502">
    <property type="entry name" value="DNA/RNA_pol_sf"/>
</dbReference>
<dbReference type="PANTHER" id="PTHR15503:SF40">
    <property type="match status" value="1"/>
</dbReference>
<evidence type="ECO:0000313" key="2">
    <source>
        <dbReference type="Proteomes" id="UP001341281"/>
    </source>
</evidence>
<evidence type="ECO:0000313" key="1">
    <source>
        <dbReference type="EMBL" id="WVZ50041.1"/>
    </source>
</evidence>
<reference evidence="1 2" key="1">
    <citation type="submission" date="2024-02" db="EMBL/GenBank/DDBJ databases">
        <title>High-quality chromosome-scale genome assembly of Pensacola bahiagrass (Paspalum notatum Flugge var. saurae).</title>
        <authorList>
            <person name="Vega J.M."/>
            <person name="Podio M."/>
            <person name="Orjuela J."/>
            <person name="Siena L.A."/>
            <person name="Pessino S.C."/>
            <person name="Combes M.C."/>
            <person name="Mariac C."/>
            <person name="Albertini E."/>
            <person name="Pupilli F."/>
            <person name="Ortiz J.P.A."/>
            <person name="Leblanc O."/>
        </authorList>
    </citation>
    <scope>NUCLEOTIDE SEQUENCE [LARGE SCALE GENOMIC DNA]</scope>
    <source>
        <strain evidence="1">R1</strain>
        <tissue evidence="1">Leaf</tissue>
    </source>
</reference>
<organism evidence="1 2">
    <name type="scientific">Paspalum notatum var. saurae</name>
    <dbReference type="NCBI Taxonomy" id="547442"/>
    <lineage>
        <taxon>Eukaryota</taxon>
        <taxon>Viridiplantae</taxon>
        <taxon>Streptophyta</taxon>
        <taxon>Embryophyta</taxon>
        <taxon>Tracheophyta</taxon>
        <taxon>Spermatophyta</taxon>
        <taxon>Magnoliopsida</taxon>
        <taxon>Liliopsida</taxon>
        <taxon>Poales</taxon>
        <taxon>Poaceae</taxon>
        <taxon>PACMAD clade</taxon>
        <taxon>Panicoideae</taxon>
        <taxon>Andropogonodae</taxon>
        <taxon>Paspaleae</taxon>
        <taxon>Paspalinae</taxon>
        <taxon>Paspalum</taxon>
    </lineage>
</organism>
<proteinExistence type="predicted"/>
<evidence type="ECO:0008006" key="3">
    <source>
        <dbReference type="Google" id="ProtNLM"/>
    </source>
</evidence>
<name>A0AAQ3SF42_PASNO</name>
<gene>
    <name evidence="1" type="ORF">U9M48_001339</name>
</gene>
<dbReference type="SUPFAM" id="SSF56672">
    <property type="entry name" value="DNA/RNA polymerases"/>
    <property type="match status" value="1"/>
</dbReference>
<protein>
    <recommendedName>
        <fullName evidence="3">RNA-directed DNA polymerase-like protein</fullName>
    </recommendedName>
</protein>
<dbReference type="InterPro" id="IPR032567">
    <property type="entry name" value="RTL1-rel"/>
</dbReference>
<sequence>MQRVNKLSLVNEEYNRLSQIVYINGLRDEIKIVVEAQVPATVDQATIIAKIRQRALERNKFKATKHATTAKPQNQFQRNNDACVKIHNPQINALALNDLDRPLSEEVLNQFVVQDIIVEEFYNLSINAIFGTEGSSCLKLSSLVNKKVMLMLVDSESSSVVPFRKLTCKYLTLELMMPFWALASYNKTVPCYVARLPEPWILLMNNSKSFCKHKTEIEKQVKKLLEARLITHSPSPFVSPILVVQKKDVSWRPYVAYRKLNEVTIKT</sequence>
<dbReference type="EMBL" id="CP144745">
    <property type="protein sequence ID" value="WVZ50041.1"/>
    <property type="molecule type" value="Genomic_DNA"/>
</dbReference>
<dbReference type="AlphaFoldDB" id="A0AAQ3SF42"/>
<dbReference type="Gene3D" id="3.10.10.10">
    <property type="entry name" value="HIV Type 1 Reverse Transcriptase, subunit A, domain 1"/>
    <property type="match status" value="1"/>
</dbReference>